<dbReference type="RefSeq" id="XP_013890442.1">
    <property type="nucleotide sequence ID" value="XM_014034988.1"/>
</dbReference>
<evidence type="ECO:0000313" key="1">
    <source>
        <dbReference type="EMBL" id="KIY91422.1"/>
    </source>
</evidence>
<protein>
    <submittedName>
        <fullName evidence="1">Uncharacterized protein</fullName>
    </submittedName>
</protein>
<dbReference type="AlphaFoldDB" id="A0A0D2ITT5"/>
<feature type="non-terminal residue" evidence="1">
    <location>
        <position position="60"/>
    </location>
</feature>
<reference evidence="1 2" key="1">
    <citation type="journal article" date="2013" name="BMC Genomics">
        <title>Reconstruction of the lipid metabolism for the microalga Monoraphidium neglectum from its genome sequence reveals characteristics suitable for biofuel production.</title>
        <authorList>
            <person name="Bogen C."/>
            <person name="Al-Dilaimi A."/>
            <person name="Albersmeier A."/>
            <person name="Wichmann J."/>
            <person name="Grundmann M."/>
            <person name="Rupp O."/>
            <person name="Lauersen K.J."/>
            <person name="Blifernez-Klassen O."/>
            <person name="Kalinowski J."/>
            <person name="Goesmann A."/>
            <person name="Mussgnug J.H."/>
            <person name="Kruse O."/>
        </authorList>
    </citation>
    <scope>NUCLEOTIDE SEQUENCE [LARGE SCALE GENOMIC DNA]</scope>
    <source>
        <strain evidence="1 2">SAG 48.87</strain>
    </source>
</reference>
<dbReference type="EMBL" id="KK106693">
    <property type="protein sequence ID" value="KIY91422.1"/>
    <property type="molecule type" value="Genomic_DNA"/>
</dbReference>
<keyword evidence="2" id="KW-1185">Reference proteome</keyword>
<evidence type="ECO:0000313" key="2">
    <source>
        <dbReference type="Proteomes" id="UP000054498"/>
    </source>
</evidence>
<dbReference type="GeneID" id="25734312"/>
<sequence length="60" mass="6234">MASAATGGEAPTAVAAAGPVPPAAATVALDRDAFRRVVTVPALRIPKQRCNELMRTFKGW</sequence>
<proteinExistence type="predicted"/>
<dbReference type="KEGG" id="mng:MNEG_16542"/>
<name>A0A0D2ITT5_9CHLO</name>
<organism evidence="1 2">
    <name type="scientific">Monoraphidium neglectum</name>
    <dbReference type="NCBI Taxonomy" id="145388"/>
    <lineage>
        <taxon>Eukaryota</taxon>
        <taxon>Viridiplantae</taxon>
        <taxon>Chlorophyta</taxon>
        <taxon>core chlorophytes</taxon>
        <taxon>Chlorophyceae</taxon>
        <taxon>CS clade</taxon>
        <taxon>Sphaeropleales</taxon>
        <taxon>Selenastraceae</taxon>
        <taxon>Monoraphidium</taxon>
    </lineage>
</organism>
<gene>
    <name evidence="1" type="ORF">MNEG_16542</name>
</gene>
<accession>A0A0D2ITT5</accession>
<dbReference type="Proteomes" id="UP000054498">
    <property type="component" value="Unassembled WGS sequence"/>
</dbReference>